<dbReference type="Gene3D" id="2.130.10.10">
    <property type="entry name" value="YVTN repeat-like/Quinoprotein amine dehydrogenase"/>
    <property type="match status" value="3"/>
</dbReference>
<dbReference type="AlphaFoldDB" id="A2DYI5"/>
<dbReference type="OrthoDB" id="2161379at2759"/>
<evidence type="ECO:0000313" key="1">
    <source>
        <dbReference type="EMBL" id="EAY14520.1"/>
    </source>
</evidence>
<dbReference type="PANTHER" id="PTHR44464:SF1">
    <property type="entry name" value="WD REPEAT-CONTAINING PROTEIN 17"/>
    <property type="match status" value="1"/>
</dbReference>
<dbReference type="PANTHER" id="PTHR44464">
    <property type="entry name" value="WD REPEAT-CONTAINING PROTEIN 17"/>
    <property type="match status" value="1"/>
</dbReference>
<dbReference type="SMART" id="SM00320">
    <property type="entry name" value="WD40"/>
    <property type="match status" value="8"/>
</dbReference>
<dbReference type="Proteomes" id="UP000001542">
    <property type="component" value="Unassembled WGS sequence"/>
</dbReference>
<reference evidence="1" key="1">
    <citation type="submission" date="2006-10" db="EMBL/GenBank/DDBJ databases">
        <authorList>
            <person name="Amadeo P."/>
            <person name="Zhao Q."/>
            <person name="Wortman J."/>
            <person name="Fraser-Liggett C."/>
            <person name="Carlton J."/>
        </authorList>
    </citation>
    <scope>NUCLEOTIDE SEQUENCE</scope>
    <source>
        <strain evidence="1">G3</strain>
    </source>
</reference>
<organism evidence="1 2">
    <name type="scientific">Trichomonas vaginalis (strain ATCC PRA-98 / G3)</name>
    <dbReference type="NCBI Taxonomy" id="412133"/>
    <lineage>
        <taxon>Eukaryota</taxon>
        <taxon>Metamonada</taxon>
        <taxon>Parabasalia</taxon>
        <taxon>Trichomonadida</taxon>
        <taxon>Trichomonadidae</taxon>
        <taxon>Trichomonas</taxon>
    </lineage>
</organism>
<dbReference type="VEuPathDB" id="TrichDB:TVAG_388520"/>
<dbReference type="SMR" id="A2DYI5"/>
<dbReference type="EMBL" id="DS113269">
    <property type="protein sequence ID" value="EAY14520.1"/>
    <property type="molecule type" value="Genomic_DNA"/>
</dbReference>
<evidence type="ECO:0000313" key="2">
    <source>
        <dbReference type="Proteomes" id="UP000001542"/>
    </source>
</evidence>
<protein>
    <submittedName>
        <fullName evidence="1">Uncharacterized protein</fullName>
    </submittedName>
</protein>
<gene>
    <name evidence="1" type="ORF">TVAG_388520</name>
</gene>
<sequence>MDEKASSSQIVAWTDPGVKSTNYQVVSVNSLYFAYCSSTSCVVRNIDTFEIVMQPTTNYIPPITLDLCKSDPDLLAISFLNNRISVISISKNYVLSIYQFDDPIYSLCWIYGTKMIYCFSKSFSRTFIIDIEAKELTPSISFTDSMLTCAVSNESDPKIVGCNKFGSIQLYKKLKLVDKTNIDKDICSVEFDPLNNKNCLIATSNGDIYLYQITDKLNLINTVSSNLKISSASWLPNMPGHFIASDPNIGTIRIWSAGSEAPIQSFNLNHSGTIQAVALKNQNIFTAFNDGTVCVYNIEKKQTVYESMAPHSAMIINMRCLEKDSNILFTNSCDGTFCFWDLNSMKLQDRFDLSMAKVSTSSSDLAPDGDTIVAGATDGWVYVISQKKAKIIDKSPCFTSGHVKSISICRHIPTTVLAISTTGRATLLDIPKKNRIWTSQNQQVKIACGAFSPHKPGCYLLATTDGILNIYNNTDTMSIRLPESYPTNIAFSTKNQDLIALTFEDGRIVTINVVDLTVVHQFVGIHNGAALNCTFHPVFDDILISCGEDFAINVMSIKRQSVISKFNMHNTPIPTIAVSPLYPLLLITTSTDSTLRFLALNRVFIKYQISKLFKEEIPLEDKMMWITPMRGVQQTIKLAHRIAKDQKISFKIDDPQHINDLVRMSSKHVEKMLKTKDNVSLIRRAVISKEKQIEAAKQELRAGNIRSYCELMMQAGEKEKAIAAAPAVSAEFWQEMIEKAMEDISDQKEKIALSVARGNTETASNTCDNYQDKLLLSVASKSQLIKKPQISQIEEKSIDKSYKYMENEFLNNDLFIAYSIATKKAKKLLKEGEVVQAGCCYLSIGNVNKACHVFVRHGAPIVGYFVNQITKANLEFVNDSTRKLIQYNIVDLKKLPEKYEDYVELFKNYPIVTFDSYETMIQHAENFKNAAVENISRDEFDFSLLDDLFKPIQFVPLMYIPDSDIIMFCSLVLSFYKAYWKKYFIILPKIVDKAIFFAQKINQEWTEKVLEILKTITGDIRKLNSKTIESVGRRSHNSSNYTQLGYFVSNGQPYMVGNKVLSYEFALMWADVSPYQISTEGIYHICL</sequence>
<accession>A2DYI5</accession>
<dbReference type="InParanoid" id="A2DYI5"/>
<dbReference type="RefSeq" id="XP_001326743.1">
    <property type="nucleotide sequence ID" value="XM_001326708.1"/>
</dbReference>
<dbReference type="SUPFAM" id="SSF50978">
    <property type="entry name" value="WD40 repeat-like"/>
    <property type="match status" value="3"/>
</dbReference>
<name>A2DYI5_TRIV3</name>
<reference evidence="1" key="2">
    <citation type="journal article" date="2007" name="Science">
        <title>Draft genome sequence of the sexually transmitted pathogen Trichomonas vaginalis.</title>
        <authorList>
            <person name="Carlton J.M."/>
            <person name="Hirt R.P."/>
            <person name="Silva J.C."/>
            <person name="Delcher A.L."/>
            <person name="Schatz M."/>
            <person name="Zhao Q."/>
            <person name="Wortman J.R."/>
            <person name="Bidwell S.L."/>
            <person name="Alsmark U.C.M."/>
            <person name="Besteiro S."/>
            <person name="Sicheritz-Ponten T."/>
            <person name="Noel C.J."/>
            <person name="Dacks J.B."/>
            <person name="Foster P.G."/>
            <person name="Simillion C."/>
            <person name="Van de Peer Y."/>
            <person name="Miranda-Saavedra D."/>
            <person name="Barton G.J."/>
            <person name="Westrop G.D."/>
            <person name="Mueller S."/>
            <person name="Dessi D."/>
            <person name="Fiori P.L."/>
            <person name="Ren Q."/>
            <person name="Paulsen I."/>
            <person name="Zhang H."/>
            <person name="Bastida-Corcuera F.D."/>
            <person name="Simoes-Barbosa A."/>
            <person name="Brown M.T."/>
            <person name="Hayes R.D."/>
            <person name="Mukherjee M."/>
            <person name="Okumura C.Y."/>
            <person name="Schneider R."/>
            <person name="Smith A.J."/>
            <person name="Vanacova S."/>
            <person name="Villalvazo M."/>
            <person name="Haas B.J."/>
            <person name="Pertea M."/>
            <person name="Feldblyum T.V."/>
            <person name="Utterback T.R."/>
            <person name="Shu C.L."/>
            <person name="Osoegawa K."/>
            <person name="de Jong P.J."/>
            <person name="Hrdy I."/>
            <person name="Horvathova L."/>
            <person name="Zubacova Z."/>
            <person name="Dolezal P."/>
            <person name="Malik S.B."/>
            <person name="Logsdon J.M. Jr."/>
            <person name="Henze K."/>
            <person name="Gupta A."/>
            <person name="Wang C.C."/>
            <person name="Dunne R.L."/>
            <person name="Upcroft J.A."/>
            <person name="Upcroft P."/>
            <person name="White O."/>
            <person name="Salzberg S.L."/>
            <person name="Tang P."/>
            <person name="Chiu C.-H."/>
            <person name="Lee Y.-S."/>
            <person name="Embley T.M."/>
            <person name="Coombs G.H."/>
            <person name="Mottram J.C."/>
            <person name="Tachezy J."/>
            <person name="Fraser-Liggett C.M."/>
            <person name="Johnson P.J."/>
        </authorList>
    </citation>
    <scope>NUCLEOTIDE SEQUENCE [LARGE SCALE GENOMIC DNA]</scope>
    <source>
        <strain evidence="1">G3</strain>
    </source>
</reference>
<dbReference type="InterPro" id="IPR036322">
    <property type="entry name" value="WD40_repeat_dom_sf"/>
</dbReference>
<dbReference type="STRING" id="5722.A2DYI5"/>
<dbReference type="VEuPathDB" id="TrichDB:TVAGG3_0321160"/>
<keyword evidence="2" id="KW-1185">Reference proteome</keyword>
<dbReference type="InterPro" id="IPR015943">
    <property type="entry name" value="WD40/YVTN_repeat-like_dom_sf"/>
</dbReference>
<proteinExistence type="predicted"/>
<dbReference type="KEGG" id="tva:4772510"/>
<dbReference type="eggNOG" id="KOG0265">
    <property type="taxonomic scope" value="Eukaryota"/>
</dbReference>
<dbReference type="InterPro" id="IPR001680">
    <property type="entry name" value="WD40_rpt"/>
</dbReference>